<dbReference type="RefSeq" id="WP_250859824.1">
    <property type="nucleotide sequence ID" value="NZ_JAGSOJ010000002.1"/>
</dbReference>
<accession>A0A9J6P2W9</accession>
<sequence>MIKLISLEKKDIINIIDWNKDKDADFLMQWAGRYYTYPITEEQIITRLENKNSKSDINIYKIVLDKTNEMIGTVELFFPENNPDIAVIGRFLIEEAFRGNGYGEEALKETVNKAFDKFGFNKVVLGVFEFNKNAIKCYEKVGFIKDKLREDVNNPKFNSYTMTIHNENN</sequence>
<dbReference type="Pfam" id="PF13302">
    <property type="entry name" value="Acetyltransf_3"/>
    <property type="match status" value="1"/>
</dbReference>
<reference evidence="2" key="1">
    <citation type="journal article" date="2021" name="mSystems">
        <title>Bacteria and Archaea Synergistically Convert Glycine Betaine to Biogenic Methane in the Formosa Cold Seep of the South China Sea.</title>
        <authorList>
            <person name="Li L."/>
            <person name="Zhang W."/>
            <person name="Zhang S."/>
            <person name="Song L."/>
            <person name="Sun Q."/>
            <person name="Zhang H."/>
            <person name="Xiang H."/>
            <person name="Dong X."/>
        </authorList>
    </citation>
    <scope>NUCLEOTIDE SEQUENCE</scope>
    <source>
        <strain evidence="2">ZWT</strain>
    </source>
</reference>
<evidence type="ECO:0000313" key="2">
    <source>
        <dbReference type="EMBL" id="MCM1990732.1"/>
    </source>
</evidence>
<dbReference type="InterPro" id="IPR000182">
    <property type="entry name" value="GNAT_dom"/>
</dbReference>
<dbReference type="PROSITE" id="PS51186">
    <property type="entry name" value="GNAT"/>
    <property type="match status" value="1"/>
</dbReference>
<comment type="caution">
    <text evidence="2">The sequence shown here is derived from an EMBL/GenBank/DDBJ whole genome shotgun (WGS) entry which is preliminary data.</text>
</comment>
<name>A0A9J6P2W9_9CLOT</name>
<dbReference type="PANTHER" id="PTHR43415:SF5">
    <property type="entry name" value="ACETYLTRANSFERASE"/>
    <property type="match status" value="1"/>
</dbReference>
<dbReference type="PANTHER" id="PTHR43415">
    <property type="entry name" value="SPERMIDINE N(1)-ACETYLTRANSFERASE"/>
    <property type="match status" value="1"/>
</dbReference>
<dbReference type="InterPro" id="IPR016181">
    <property type="entry name" value="Acyl_CoA_acyltransferase"/>
</dbReference>
<dbReference type="SUPFAM" id="SSF55729">
    <property type="entry name" value="Acyl-CoA N-acyltransferases (Nat)"/>
    <property type="match status" value="1"/>
</dbReference>
<dbReference type="EMBL" id="JAGSOJ010000002">
    <property type="protein sequence ID" value="MCM1990732.1"/>
    <property type="molecule type" value="Genomic_DNA"/>
</dbReference>
<dbReference type="AlphaFoldDB" id="A0A9J6P2W9"/>
<gene>
    <name evidence="2" type="ORF">KDK92_13455</name>
</gene>
<protein>
    <submittedName>
        <fullName evidence="2">GNAT family N-acetyltransferase</fullName>
    </submittedName>
</protein>
<proteinExistence type="predicted"/>
<dbReference type="Proteomes" id="UP001056429">
    <property type="component" value="Unassembled WGS sequence"/>
</dbReference>
<reference evidence="2" key="2">
    <citation type="submission" date="2021-04" db="EMBL/GenBank/DDBJ databases">
        <authorList>
            <person name="Dong X."/>
        </authorList>
    </citation>
    <scope>NUCLEOTIDE SEQUENCE</scope>
    <source>
        <strain evidence="2">ZWT</strain>
    </source>
</reference>
<evidence type="ECO:0000313" key="3">
    <source>
        <dbReference type="Proteomes" id="UP001056429"/>
    </source>
</evidence>
<organism evidence="2 3">
    <name type="scientific">Oceanirhabdus seepicola</name>
    <dbReference type="NCBI Taxonomy" id="2828781"/>
    <lineage>
        <taxon>Bacteria</taxon>
        <taxon>Bacillati</taxon>
        <taxon>Bacillota</taxon>
        <taxon>Clostridia</taxon>
        <taxon>Eubacteriales</taxon>
        <taxon>Clostridiaceae</taxon>
        <taxon>Oceanirhabdus</taxon>
    </lineage>
</organism>
<keyword evidence="3" id="KW-1185">Reference proteome</keyword>
<evidence type="ECO:0000259" key="1">
    <source>
        <dbReference type="PROSITE" id="PS51186"/>
    </source>
</evidence>
<dbReference type="GO" id="GO:0016747">
    <property type="term" value="F:acyltransferase activity, transferring groups other than amino-acyl groups"/>
    <property type="evidence" value="ECO:0007669"/>
    <property type="project" value="InterPro"/>
</dbReference>
<dbReference type="CDD" id="cd04301">
    <property type="entry name" value="NAT_SF"/>
    <property type="match status" value="1"/>
</dbReference>
<dbReference type="Gene3D" id="3.40.630.30">
    <property type="match status" value="1"/>
</dbReference>
<feature type="domain" description="N-acetyltransferase" evidence="1">
    <location>
        <begin position="13"/>
        <end position="167"/>
    </location>
</feature>